<accession>A0A8D9PEL6</accession>
<organism evidence="1">
    <name type="scientific">Bacteriophage sp</name>
    <dbReference type="NCBI Taxonomy" id="38018"/>
    <lineage>
        <taxon>Viruses</taxon>
    </lineage>
</organism>
<sequence>MITLSNFKSYPNKYPWDISPREIDINFVFWTRLN</sequence>
<proteinExistence type="predicted"/>
<dbReference type="EMBL" id="BK029940">
    <property type="protein sequence ID" value="DAD55836.1"/>
    <property type="molecule type" value="Genomic_DNA"/>
</dbReference>
<protein>
    <submittedName>
        <fullName evidence="1">Uncharacterized protein</fullName>
    </submittedName>
</protein>
<reference evidence="1" key="1">
    <citation type="journal article" date="2021" name="Proc. Natl. Acad. Sci. U.S.A.">
        <title>A Catalog of Tens of Thousands of Viruses from Human Metagenomes Reveals Hidden Associations with Chronic Diseases.</title>
        <authorList>
            <person name="Tisza M.J."/>
            <person name="Buck C.B."/>
        </authorList>
    </citation>
    <scope>NUCLEOTIDE SEQUENCE</scope>
    <source>
        <strain evidence="1">CtOZu12</strain>
    </source>
</reference>
<name>A0A8D9PEL6_9VIRU</name>
<evidence type="ECO:0000313" key="1">
    <source>
        <dbReference type="EMBL" id="DAD55836.1"/>
    </source>
</evidence>